<dbReference type="PANTHER" id="PTHR33463:SF147">
    <property type="entry name" value="NB-ARC DOMAIN-CONTAINING PROTEIN"/>
    <property type="match status" value="1"/>
</dbReference>
<dbReference type="InterPro" id="IPR032675">
    <property type="entry name" value="LRR_dom_sf"/>
</dbReference>
<feature type="compositionally biased region" description="Basic and acidic residues" evidence="2">
    <location>
        <begin position="99"/>
        <end position="114"/>
    </location>
</feature>
<dbReference type="SUPFAM" id="SSF52058">
    <property type="entry name" value="L domain-like"/>
    <property type="match status" value="1"/>
</dbReference>
<dbReference type="InterPro" id="IPR050905">
    <property type="entry name" value="Plant_NBS-LRR"/>
</dbReference>
<feature type="region of interest" description="Disordered" evidence="2">
    <location>
        <begin position="99"/>
        <end position="118"/>
    </location>
</feature>
<accession>A0A5J5B7B4</accession>
<evidence type="ECO:0000256" key="2">
    <source>
        <dbReference type="SAM" id="MobiDB-lite"/>
    </source>
</evidence>
<feature type="compositionally biased region" description="Basic and acidic residues" evidence="2">
    <location>
        <begin position="284"/>
        <end position="299"/>
    </location>
</feature>
<evidence type="ECO:0000256" key="1">
    <source>
        <dbReference type="ARBA" id="ARBA00022821"/>
    </source>
</evidence>
<feature type="domain" description="Disease resistance protein At4g27190-like leucine-rich repeats" evidence="3">
    <location>
        <begin position="120"/>
        <end position="239"/>
    </location>
</feature>
<keyword evidence="5" id="KW-1185">Reference proteome</keyword>
<reference evidence="4 5" key="1">
    <citation type="submission" date="2019-09" db="EMBL/GenBank/DDBJ databases">
        <title>A chromosome-level genome assembly of the Chinese tupelo Nyssa sinensis.</title>
        <authorList>
            <person name="Yang X."/>
            <person name="Kang M."/>
            <person name="Yang Y."/>
            <person name="Xiong H."/>
            <person name="Wang M."/>
            <person name="Zhang Z."/>
            <person name="Wang Z."/>
            <person name="Wu H."/>
            <person name="Ma T."/>
            <person name="Liu J."/>
            <person name="Xi Z."/>
        </authorList>
    </citation>
    <scope>NUCLEOTIDE SEQUENCE [LARGE SCALE GENOMIC DNA]</scope>
    <source>
        <strain evidence="4">J267</strain>
        <tissue evidence="4">Leaf</tissue>
    </source>
</reference>
<name>A0A5J5B7B4_9ASTE</name>
<dbReference type="Pfam" id="PF23247">
    <property type="entry name" value="LRR_RPS2"/>
    <property type="match status" value="1"/>
</dbReference>
<dbReference type="OrthoDB" id="1747797at2759"/>
<proteinExistence type="predicted"/>
<protein>
    <recommendedName>
        <fullName evidence="3">Disease resistance protein At4g27190-like leucine-rich repeats domain-containing protein</fullName>
    </recommendedName>
</protein>
<sequence length="299" mass="34330">MAPTTSGRELQNLESLEIVECSGLINLFQRLIQLQELETSSCEIVAKERGEEEKEANDVIVFPQLWTLKLENFPKLVSFYQGINYTSEKLTIEDIPKQKTFGTEKPKENDKGKMNEQGNLGAITQSPPFSEKVLFPTLENVTLTGLNKMRKIWHRQLPVENFYRLKCLEIRDCDLVEKVCEVEGDDDEEDAVNTLIFSKLRTLKLENLQEFVGIYTTIEWPSLKILTIKNCPKITTFPNSRLKASDGESERKMDQESNLIIGITPSSFFSKKDKPNEEEEKEENETIRGEKLKEAEDQA</sequence>
<dbReference type="Gene3D" id="3.80.10.10">
    <property type="entry name" value="Ribonuclease Inhibitor"/>
    <property type="match status" value="1"/>
</dbReference>
<feature type="region of interest" description="Disordered" evidence="2">
    <location>
        <begin position="265"/>
        <end position="299"/>
    </location>
</feature>
<dbReference type="EMBL" id="CM018037">
    <property type="protein sequence ID" value="KAA8539115.1"/>
    <property type="molecule type" value="Genomic_DNA"/>
</dbReference>
<gene>
    <name evidence="4" type="ORF">F0562_025807</name>
</gene>
<organism evidence="4 5">
    <name type="scientific">Nyssa sinensis</name>
    <dbReference type="NCBI Taxonomy" id="561372"/>
    <lineage>
        <taxon>Eukaryota</taxon>
        <taxon>Viridiplantae</taxon>
        <taxon>Streptophyta</taxon>
        <taxon>Embryophyta</taxon>
        <taxon>Tracheophyta</taxon>
        <taxon>Spermatophyta</taxon>
        <taxon>Magnoliopsida</taxon>
        <taxon>eudicotyledons</taxon>
        <taxon>Gunneridae</taxon>
        <taxon>Pentapetalae</taxon>
        <taxon>asterids</taxon>
        <taxon>Cornales</taxon>
        <taxon>Nyssaceae</taxon>
        <taxon>Nyssa</taxon>
    </lineage>
</organism>
<dbReference type="AlphaFoldDB" id="A0A5J5B7B4"/>
<evidence type="ECO:0000313" key="5">
    <source>
        <dbReference type="Proteomes" id="UP000325577"/>
    </source>
</evidence>
<dbReference type="InterPro" id="IPR057135">
    <property type="entry name" value="At4g27190-like_LRR"/>
</dbReference>
<keyword evidence="1" id="KW-0611">Plant defense</keyword>
<evidence type="ECO:0000313" key="4">
    <source>
        <dbReference type="EMBL" id="KAA8539115.1"/>
    </source>
</evidence>
<evidence type="ECO:0000259" key="3">
    <source>
        <dbReference type="Pfam" id="PF23247"/>
    </source>
</evidence>
<dbReference type="Proteomes" id="UP000325577">
    <property type="component" value="Linkage Group LG14"/>
</dbReference>
<dbReference type="PANTHER" id="PTHR33463">
    <property type="entry name" value="NB-ARC DOMAIN-CONTAINING PROTEIN-RELATED"/>
    <property type="match status" value="1"/>
</dbReference>